<gene>
    <name evidence="3" type="primary">X-elementORF2_732</name>
    <name evidence="3" type="ORF">CDAR_435301</name>
</gene>
<evidence type="ECO:0000256" key="1">
    <source>
        <dbReference type="SAM" id="MobiDB-lite"/>
    </source>
</evidence>
<dbReference type="EMBL" id="BPLQ01007882">
    <property type="protein sequence ID" value="GIY32940.1"/>
    <property type="molecule type" value="Genomic_DNA"/>
</dbReference>
<dbReference type="Gene3D" id="3.60.10.10">
    <property type="entry name" value="Endonuclease/exonuclease/phosphatase"/>
    <property type="match status" value="1"/>
</dbReference>
<dbReference type="InterPro" id="IPR005135">
    <property type="entry name" value="Endo/exonuclease/phosphatase"/>
</dbReference>
<accession>A0AAV4SFH0</accession>
<protein>
    <submittedName>
        <fullName evidence="3">RNA-directed DNA polymerase from transposon X-element</fullName>
    </submittedName>
</protein>
<sequence length="274" mass="30853">MLNGSTSPSDIRDLSTNQQTPEISTNSSHLLAPLAILEELAVIREFLHTVLTSYPPLFTLDLESIMQLGSNITMCGNFNAHHQVWNCSTNIQRDNQLLKFANQIDIDIITPTTATKFGYISTSTIDLALIKNFFFPFYITSLSELNSDHNLVEISFKFNYILPPDNSKINANWILFTNLLIDKHAHPLPIINSSNTLDLEIRNFPDDLLTAHKKLQTFLTATEIIGFNRTSKNLLRSATLQKKGTLTIKPFLTGSIKTSEKPSKIIRTNYGKKN</sequence>
<feature type="region of interest" description="Disordered" evidence="1">
    <location>
        <begin position="1"/>
        <end position="24"/>
    </location>
</feature>
<dbReference type="InterPro" id="IPR036691">
    <property type="entry name" value="Endo/exonu/phosph_ase_sf"/>
</dbReference>
<feature type="domain" description="Endonuclease/exonuclease/phosphatase" evidence="2">
    <location>
        <begin position="62"/>
        <end position="152"/>
    </location>
</feature>
<dbReference type="Pfam" id="PF14529">
    <property type="entry name" value="Exo_endo_phos_2"/>
    <property type="match status" value="1"/>
</dbReference>
<comment type="caution">
    <text evidence="3">The sequence shown here is derived from an EMBL/GenBank/DDBJ whole genome shotgun (WGS) entry which is preliminary data.</text>
</comment>
<dbReference type="SUPFAM" id="SSF56219">
    <property type="entry name" value="DNase I-like"/>
    <property type="match status" value="1"/>
</dbReference>
<keyword evidence="3" id="KW-0808">Transferase</keyword>
<evidence type="ECO:0000313" key="4">
    <source>
        <dbReference type="Proteomes" id="UP001054837"/>
    </source>
</evidence>
<proteinExistence type="predicted"/>
<keyword evidence="3" id="KW-0695">RNA-directed DNA polymerase</keyword>
<dbReference type="Proteomes" id="UP001054837">
    <property type="component" value="Unassembled WGS sequence"/>
</dbReference>
<reference evidence="3 4" key="1">
    <citation type="submission" date="2021-06" db="EMBL/GenBank/DDBJ databases">
        <title>Caerostris darwini draft genome.</title>
        <authorList>
            <person name="Kono N."/>
            <person name="Arakawa K."/>
        </authorList>
    </citation>
    <scope>NUCLEOTIDE SEQUENCE [LARGE SCALE GENOMIC DNA]</scope>
</reference>
<evidence type="ECO:0000313" key="3">
    <source>
        <dbReference type="EMBL" id="GIY32940.1"/>
    </source>
</evidence>
<dbReference type="AlphaFoldDB" id="A0AAV4SFH0"/>
<keyword evidence="4" id="KW-1185">Reference proteome</keyword>
<dbReference type="GO" id="GO:0003964">
    <property type="term" value="F:RNA-directed DNA polymerase activity"/>
    <property type="evidence" value="ECO:0007669"/>
    <property type="project" value="UniProtKB-KW"/>
</dbReference>
<evidence type="ECO:0000259" key="2">
    <source>
        <dbReference type="Pfam" id="PF14529"/>
    </source>
</evidence>
<keyword evidence="3" id="KW-0548">Nucleotidyltransferase</keyword>
<name>A0AAV4SFH0_9ARAC</name>
<organism evidence="3 4">
    <name type="scientific">Caerostris darwini</name>
    <dbReference type="NCBI Taxonomy" id="1538125"/>
    <lineage>
        <taxon>Eukaryota</taxon>
        <taxon>Metazoa</taxon>
        <taxon>Ecdysozoa</taxon>
        <taxon>Arthropoda</taxon>
        <taxon>Chelicerata</taxon>
        <taxon>Arachnida</taxon>
        <taxon>Araneae</taxon>
        <taxon>Araneomorphae</taxon>
        <taxon>Entelegynae</taxon>
        <taxon>Araneoidea</taxon>
        <taxon>Araneidae</taxon>
        <taxon>Caerostris</taxon>
    </lineage>
</organism>